<reference evidence="1" key="2">
    <citation type="journal article" date="2015" name="Fish Shellfish Immunol.">
        <title>Early steps in the European eel (Anguilla anguilla)-Vibrio vulnificus interaction in the gills: Role of the RtxA13 toxin.</title>
        <authorList>
            <person name="Callol A."/>
            <person name="Pajuelo D."/>
            <person name="Ebbesson L."/>
            <person name="Teles M."/>
            <person name="MacKenzie S."/>
            <person name="Amaro C."/>
        </authorList>
    </citation>
    <scope>NUCLEOTIDE SEQUENCE</scope>
</reference>
<reference evidence="1" key="1">
    <citation type="submission" date="2014-11" db="EMBL/GenBank/DDBJ databases">
        <authorList>
            <person name="Amaro Gonzalez C."/>
        </authorList>
    </citation>
    <scope>NUCLEOTIDE SEQUENCE</scope>
</reference>
<accession>A0A0E9UHG9</accession>
<dbReference type="EMBL" id="GBXM01043391">
    <property type="protein sequence ID" value="JAH65186.1"/>
    <property type="molecule type" value="Transcribed_RNA"/>
</dbReference>
<organism evidence="1">
    <name type="scientific">Anguilla anguilla</name>
    <name type="common">European freshwater eel</name>
    <name type="synonym">Muraena anguilla</name>
    <dbReference type="NCBI Taxonomy" id="7936"/>
    <lineage>
        <taxon>Eukaryota</taxon>
        <taxon>Metazoa</taxon>
        <taxon>Chordata</taxon>
        <taxon>Craniata</taxon>
        <taxon>Vertebrata</taxon>
        <taxon>Euteleostomi</taxon>
        <taxon>Actinopterygii</taxon>
        <taxon>Neopterygii</taxon>
        <taxon>Teleostei</taxon>
        <taxon>Anguilliformes</taxon>
        <taxon>Anguillidae</taxon>
        <taxon>Anguilla</taxon>
    </lineage>
</organism>
<protein>
    <submittedName>
        <fullName evidence="1">Uncharacterized protein</fullName>
    </submittedName>
</protein>
<proteinExistence type="predicted"/>
<name>A0A0E9UHG9_ANGAN</name>
<sequence>MIFPSNLCRNLLLKLFSVCLCACMSLCVPV</sequence>
<dbReference type="AlphaFoldDB" id="A0A0E9UHG9"/>
<dbReference type="EMBL" id="GBXM01046824">
    <property type="protein sequence ID" value="JAH61753.1"/>
    <property type="molecule type" value="Transcribed_RNA"/>
</dbReference>
<evidence type="ECO:0000313" key="1">
    <source>
        <dbReference type="EMBL" id="JAH65186.1"/>
    </source>
</evidence>